<name>A0A445AUZ0_ARAHY</name>
<evidence type="ECO:0000313" key="1">
    <source>
        <dbReference type="EMBL" id="RYR30249.1"/>
    </source>
</evidence>
<gene>
    <name evidence="1" type="ORF">Ahy_B01g055064</name>
</gene>
<protein>
    <submittedName>
        <fullName evidence="1">Uncharacterized protein</fullName>
    </submittedName>
</protein>
<reference evidence="1 2" key="1">
    <citation type="submission" date="2019-01" db="EMBL/GenBank/DDBJ databases">
        <title>Sequencing of cultivated peanut Arachis hypogaea provides insights into genome evolution and oil improvement.</title>
        <authorList>
            <person name="Chen X."/>
        </authorList>
    </citation>
    <scope>NUCLEOTIDE SEQUENCE [LARGE SCALE GENOMIC DNA]</scope>
    <source>
        <strain evidence="2">cv. Fuhuasheng</strain>
        <tissue evidence="1">Leaves</tissue>
    </source>
</reference>
<dbReference type="AlphaFoldDB" id="A0A445AUZ0"/>
<dbReference type="Proteomes" id="UP000289738">
    <property type="component" value="Chromosome B01"/>
</dbReference>
<evidence type="ECO:0000313" key="2">
    <source>
        <dbReference type="Proteomes" id="UP000289738"/>
    </source>
</evidence>
<organism evidence="1 2">
    <name type="scientific">Arachis hypogaea</name>
    <name type="common">Peanut</name>
    <dbReference type="NCBI Taxonomy" id="3818"/>
    <lineage>
        <taxon>Eukaryota</taxon>
        <taxon>Viridiplantae</taxon>
        <taxon>Streptophyta</taxon>
        <taxon>Embryophyta</taxon>
        <taxon>Tracheophyta</taxon>
        <taxon>Spermatophyta</taxon>
        <taxon>Magnoliopsida</taxon>
        <taxon>eudicotyledons</taxon>
        <taxon>Gunneridae</taxon>
        <taxon>Pentapetalae</taxon>
        <taxon>rosids</taxon>
        <taxon>fabids</taxon>
        <taxon>Fabales</taxon>
        <taxon>Fabaceae</taxon>
        <taxon>Papilionoideae</taxon>
        <taxon>50 kb inversion clade</taxon>
        <taxon>dalbergioids sensu lato</taxon>
        <taxon>Dalbergieae</taxon>
        <taxon>Pterocarpus clade</taxon>
        <taxon>Arachis</taxon>
    </lineage>
</organism>
<proteinExistence type="predicted"/>
<comment type="caution">
    <text evidence="1">The sequence shown here is derived from an EMBL/GenBank/DDBJ whole genome shotgun (WGS) entry which is preliminary data.</text>
</comment>
<dbReference type="EMBL" id="SDMP01000011">
    <property type="protein sequence ID" value="RYR30249.1"/>
    <property type="molecule type" value="Genomic_DNA"/>
</dbReference>
<keyword evidence="2" id="KW-1185">Reference proteome</keyword>
<accession>A0A445AUZ0</accession>
<sequence>MVRNRCQRWLYNARRRGTQSVKKRRPNPHCSELDSFAHCSESIFFFLKAAQVLLTIQMLKDEVQALFDDAGKRIDLATPFIPYRLYKVYSNALDENEPLALDIGSMGKGQFTKKDMFVVVSEGVSDCLQPPPATRAIDVLNFTPLNNKPSKKKKEMLDKFCETPFYLKLLKEHKWNRNFFLYFGRDGEVVGDGLLMSNAKLIERAVLEYACNVLLLKVTDYKKWTDHYGCNAFFPLFFLCL</sequence>